<dbReference type="Proteomes" id="UP000185596">
    <property type="component" value="Unassembled WGS sequence"/>
</dbReference>
<dbReference type="GO" id="GO:0000175">
    <property type="term" value="F:3'-5'-RNA exonuclease activity"/>
    <property type="evidence" value="ECO:0007669"/>
    <property type="project" value="TreeGrafter"/>
</dbReference>
<dbReference type="InterPro" id="IPR050180">
    <property type="entry name" value="RNR_Ribonuclease"/>
</dbReference>
<dbReference type="GO" id="GO:0003723">
    <property type="term" value="F:RNA binding"/>
    <property type="evidence" value="ECO:0007669"/>
    <property type="project" value="InterPro"/>
</dbReference>
<name>A0A1Q8C3I0_9PSEU</name>
<accession>A0A1Q8C3I0</accession>
<dbReference type="Pfam" id="PF00773">
    <property type="entry name" value="RNB"/>
    <property type="match status" value="1"/>
</dbReference>
<evidence type="ECO:0000313" key="3">
    <source>
        <dbReference type="Proteomes" id="UP000185596"/>
    </source>
</evidence>
<dbReference type="RefSeq" id="WP_075129875.1">
    <property type="nucleotide sequence ID" value="NZ_MSIE01000091.1"/>
</dbReference>
<dbReference type="EMBL" id="MSIE01000091">
    <property type="protein sequence ID" value="OLF08903.1"/>
    <property type="molecule type" value="Genomic_DNA"/>
</dbReference>
<dbReference type="PANTHER" id="PTHR23355">
    <property type="entry name" value="RIBONUCLEASE"/>
    <property type="match status" value="1"/>
</dbReference>
<dbReference type="AlphaFoldDB" id="A0A1Q8C3I0"/>
<dbReference type="GO" id="GO:0006402">
    <property type="term" value="P:mRNA catabolic process"/>
    <property type="evidence" value="ECO:0007669"/>
    <property type="project" value="TreeGrafter"/>
</dbReference>
<dbReference type="GO" id="GO:0000932">
    <property type="term" value="C:P-body"/>
    <property type="evidence" value="ECO:0007669"/>
    <property type="project" value="TreeGrafter"/>
</dbReference>
<dbReference type="SMART" id="SM00955">
    <property type="entry name" value="RNB"/>
    <property type="match status" value="1"/>
</dbReference>
<evidence type="ECO:0000259" key="1">
    <source>
        <dbReference type="SMART" id="SM00955"/>
    </source>
</evidence>
<protein>
    <submittedName>
        <fullName evidence="2">Ribonuclease II</fullName>
    </submittedName>
</protein>
<proteinExistence type="predicted"/>
<dbReference type="InterPro" id="IPR040596">
    <property type="entry name" value="RNase_II_C_S1"/>
</dbReference>
<dbReference type="InterPro" id="IPR012340">
    <property type="entry name" value="NA-bd_OB-fold"/>
</dbReference>
<sequence>MTTGTGRLPGQGARLDFERIRAELELPAGFPAQVLAEAEQAAAAGPDGDRADATDLPLVTIDPPGAEDLDQALAVSRRDDGFVVHYAIADLGPFVAPGGALDAEARRRGQTLYVPDGKVPLHPRVLSEGAASLLPDQVRPAALWTLTCDADGELTSARVHRALVRSRARLDYGSVSADLAAGTPHPSLEALPAIGRLRRERALVRGALELALPDQEIEPDGRGGWRLVLRPRLDVDAWNAEMSLLTGMAAARMMLDAGVGVLRTLPEAGDGALRQLRDSARSLGVDWPREVGPAELLAGLDPARPEAMALFMDATRLLRGAAYTVFDGAPPELSTHAGLAARYAHVTAPLRRLVDRFGTEICLALCAERPVPDWVRAALPELPALMTGSDALAARVGKACLDQVEAWLLAGRVGEEFDAIVLRADTGSAEVLLGDPPVIGKCAGEGLPEGERVRVRLVEADTEARTVAFERVNGGSR</sequence>
<organism evidence="2 3">
    <name type="scientific">Actinophytocola xanthii</name>
    <dbReference type="NCBI Taxonomy" id="1912961"/>
    <lineage>
        <taxon>Bacteria</taxon>
        <taxon>Bacillati</taxon>
        <taxon>Actinomycetota</taxon>
        <taxon>Actinomycetes</taxon>
        <taxon>Pseudonocardiales</taxon>
        <taxon>Pseudonocardiaceae</taxon>
    </lineage>
</organism>
<dbReference type="InterPro" id="IPR001900">
    <property type="entry name" value="RNase_II/R"/>
</dbReference>
<evidence type="ECO:0000313" key="2">
    <source>
        <dbReference type="EMBL" id="OLF08903.1"/>
    </source>
</evidence>
<keyword evidence="3" id="KW-1185">Reference proteome</keyword>
<reference evidence="2 3" key="1">
    <citation type="submission" date="2016-12" db="EMBL/GenBank/DDBJ databases">
        <title>The draft genome sequence of Actinophytocola sp. 11-183.</title>
        <authorList>
            <person name="Wang W."/>
            <person name="Yuan L."/>
        </authorList>
    </citation>
    <scope>NUCLEOTIDE SEQUENCE [LARGE SCALE GENOMIC DNA]</scope>
    <source>
        <strain evidence="2 3">11-183</strain>
    </source>
</reference>
<comment type="caution">
    <text evidence="2">The sequence shown here is derived from an EMBL/GenBank/DDBJ whole genome shotgun (WGS) entry which is preliminary data.</text>
</comment>
<dbReference type="PANTHER" id="PTHR23355:SF42">
    <property type="entry name" value="RIBONUCLEASE II, CHLOROPLASTIC_MITOCHONDRIAL"/>
    <property type="match status" value="1"/>
</dbReference>
<feature type="domain" description="RNB" evidence="1">
    <location>
        <begin position="50"/>
        <end position="368"/>
    </location>
</feature>
<gene>
    <name evidence="2" type="ORF">BU204_33800</name>
</gene>
<dbReference type="Pfam" id="PF18614">
    <property type="entry name" value="RNase_II_C_S1"/>
    <property type="match status" value="1"/>
</dbReference>
<dbReference type="STRING" id="1912961.BU204_33800"/>
<dbReference type="SUPFAM" id="SSF50249">
    <property type="entry name" value="Nucleic acid-binding proteins"/>
    <property type="match status" value="1"/>
</dbReference>